<dbReference type="PANTHER" id="PTHR24404">
    <property type="entry name" value="ZINC FINGER PROTEIN"/>
    <property type="match status" value="1"/>
</dbReference>
<dbReference type="GO" id="GO:0008270">
    <property type="term" value="F:zinc ion binding"/>
    <property type="evidence" value="ECO:0007669"/>
    <property type="project" value="UniProtKB-KW"/>
</dbReference>
<dbReference type="GO" id="GO:0006357">
    <property type="term" value="P:regulation of transcription by RNA polymerase II"/>
    <property type="evidence" value="ECO:0007669"/>
    <property type="project" value="TreeGrafter"/>
</dbReference>
<keyword evidence="6" id="KW-0862">Zinc</keyword>
<evidence type="ECO:0000256" key="8">
    <source>
        <dbReference type="ARBA" id="ARBA00023125"/>
    </source>
</evidence>
<evidence type="ECO:0000256" key="5">
    <source>
        <dbReference type="ARBA" id="ARBA00022771"/>
    </source>
</evidence>
<keyword evidence="9" id="KW-0804">Transcription</keyword>
<dbReference type="Ensembl" id="ENSPMGT00000013525.1">
    <property type="protein sequence ID" value="ENSPMGP00000012677.1"/>
    <property type="gene ID" value="ENSPMGG00000010451.1"/>
</dbReference>
<evidence type="ECO:0000256" key="14">
    <source>
        <dbReference type="PROSITE-ProRule" id="PRU00042"/>
    </source>
</evidence>
<dbReference type="FunFam" id="3.30.160.60:FF:001097">
    <property type="entry name" value="IKAROS family zinc finger 5"/>
    <property type="match status" value="1"/>
</dbReference>
<dbReference type="GO" id="GO:0000978">
    <property type="term" value="F:RNA polymerase II cis-regulatory region sequence-specific DNA binding"/>
    <property type="evidence" value="ECO:0007669"/>
    <property type="project" value="TreeGrafter"/>
</dbReference>
<dbReference type="FunFam" id="3.30.160.60:FF:000924">
    <property type="entry name" value="IKAROS family zinc finger 5"/>
    <property type="match status" value="1"/>
</dbReference>
<organism evidence="17 18">
    <name type="scientific">Periophthalmus magnuspinnatus</name>
    <dbReference type="NCBI Taxonomy" id="409849"/>
    <lineage>
        <taxon>Eukaryota</taxon>
        <taxon>Metazoa</taxon>
        <taxon>Chordata</taxon>
        <taxon>Craniata</taxon>
        <taxon>Vertebrata</taxon>
        <taxon>Euteleostomi</taxon>
        <taxon>Actinopterygii</taxon>
        <taxon>Neopterygii</taxon>
        <taxon>Teleostei</taxon>
        <taxon>Neoteleostei</taxon>
        <taxon>Acanthomorphata</taxon>
        <taxon>Gobiaria</taxon>
        <taxon>Gobiiformes</taxon>
        <taxon>Gobioidei</taxon>
        <taxon>Gobiidae</taxon>
        <taxon>Oxudercinae</taxon>
        <taxon>Periophthalmus</taxon>
    </lineage>
</organism>
<sequence length="383" mass="43554">MEGIKTESVDFVKEFQEYLSQQTQHVNMISGSVCGEKEGPVQGGAPHKVCNIPVEPSPPDMSLSLGEAPEVQMEGLERTSDGKYKCSYCSYSNKGMARLVEHIRIHTGEKPHRCQLCPFASAYERHLEAHMRSHTGEKPYKCDQCSFRCSDRSNLSHHRRRRHKLLPSRVPRLQQFNNKRIHSVLQKRQNSLGYARRLVLNYNPAQMLMQKTDYLNEFPHRQHDFRNIPNLDENRACLPFTNPLDQLSTLAGQLSDPTPDSSENLNEEKPIIIQQITSQAKCVSSAQTSSSPTSQNCSPTPGLSFEHNVNGSSQANSPTRATLDEETQQKCVYCDIQFADNILYTIHMGCHRFDQPFQCNVCGHLCKDKYDFACHFARGQHKK</sequence>
<evidence type="ECO:0000256" key="3">
    <source>
        <dbReference type="ARBA" id="ARBA00022723"/>
    </source>
</evidence>
<keyword evidence="5 14" id="KW-0863">Zinc-finger</keyword>
<feature type="region of interest" description="Disordered" evidence="15">
    <location>
        <begin position="284"/>
        <end position="321"/>
    </location>
</feature>
<feature type="domain" description="C2H2-type" evidence="16">
    <location>
        <begin position="112"/>
        <end position="139"/>
    </location>
</feature>
<dbReference type="Proteomes" id="UP000261520">
    <property type="component" value="Unplaced"/>
</dbReference>
<evidence type="ECO:0000259" key="16">
    <source>
        <dbReference type="PROSITE" id="PS50157"/>
    </source>
</evidence>
<keyword evidence="2" id="KW-0678">Repressor</keyword>
<feature type="compositionally biased region" description="Polar residues" evidence="15">
    <location>
        <begin position="296"/>
        <end position="320"/>
    </location>
</feature>
<evidence type="ECO:0000256" key="9">
    <source>
        <dbReference type="ARBA" id="ARBA00023163"/>
    </source>
</evidence>
<evidence type="ECO:0000256" key="1">
    <source>
        <dbReference type="ARBA" id="ARBA00004123"/>
    </source>
</evidence>
<accession>A0A3B4A6J6</accession>
<keyword evidence="7" id="KW-0805">Transcription regulation</keyword>
<dbReference type="PROSITE" id="PS00028">
    <property type="entry name" value="ZINC_FINGER_C2H2_1"/>
    <property type="match status" value="3"/>
</dbReference>
<dbReference type="SUPFAM" id="SSF57667">
    <property type="entry name" value="beta-beta-alpha zinc fingers"/>
    <property type="match status" value="3"/>
</dbReference>
<evidence type="ECO:0000313" key="18">
    <source>
        <dbReference type="Proteomes" id="UP000261520"/>
    </source>
</evidence>
<reference evidence="17" key="1">
    <citation type="submission" date="2025-08" db="UniProtKB">
        <authorList>
            <consortium name="Ensembl"/>
        </authorList>
    </citation>
    <scope>IDENTIFICATION</scope>
</reference>
<keyword evidence="10" id="KW-0539">Nucleus</keyword>
<feature type="domain" description="C2H2-type" evidence="16">
    <location>
        <begin position="84"/>
        <end position="111"/>
    </location>
</feature>
<dbReference type="STRING" id="409849.ENSPMGP00000012677"/>
<dbReference type="InterPro" id="IPR013087">
    <property type="entry name" value="Znf_C2H2_type"/>
</dbReference>
<dbReference type="FunFam" id="3.30.160.60:FF:000402">
    <property type="entry name" value="IKAROS family zinc finger 5"/>
    <property type="match status" value="1"/>
</dbReference>
<reference evidence="17" key="2">
    <citation type="submission" date="2025-09" db="UniProtKB">
        <authorList>
            <consortium name="Ensembl"/>
        </authorList>
    </citation>
    <scope>IDENTIFICATION</scope>
</reference>
<evidence type="ECO:0000256" key="10">
    <source>
        <dbReference type="ARBA" id="ARBA00023242"/>
    </source>
</evidence>
<proteinExistence type="inferred from homology"/>
<dbReference type="AlphaFoldDB" id="A0A3B4A6J6"/>
<evidence type="ECO:0000256" key="13">
    <source>
        <dbReference type="ARBA" id="ARBA00043251"/>
    </source>
</evidence>
<protein>
    <recommendedName>
        <fullName evidence="12">Zinc finger protein Pegasus</fullName>
    </recommendedName>
    <alternativeName>
        <fullName evidence="13">Ikaros family zinc finger protein 5</fullName>
    </alternativeName>
</protein>
<evidence type="ECO:0000256" key="6">
    <source>
        <dbReference type="ARBA" id="ARBA00022833"/>
    </source>
</evidence>
<dbReference type="GO" id="GO:0005634">
    <property type="term" value="C:nucleus"/>
    <property type="evidence" value="ECO:0007669"/>
    <property type="project" value="UniProtKB-SubCell"/>
</dbReference>
<evidence type="ECO:0000313" key="17">
    <source>
        <dbReference type="Ensembl" id="ENSPMGP00000012677.1"/>
    </source>
</evidence>
<dbReference type="SMART" id="SM00355">
    <property type="entry name" value="ZnF_C2H2"/>
    <property type="match status" value="5"/>
</dbReference>
<dbReference type="GO" id="GO:0003700">
    <property type="term" value="F:DNA-binding transcription factor activity"/>
    <property type="evidence" value="ECO:0007669"/>
    <property type="project" value="TreeGrafter"/>
</dbReference>
<keyword evidence="4" id="KW-0677">Repeat</keyword>
<keyword evidence="3" id="KW-0479">Metal-binding</keyword>
<feature type="domain" description="C2H2-type" evidence="16">
    <location>
        <begin position="140"/>
        <end position="163"/>
    </location>
</feature>
<dbReference type="InterPro" id="IPR036236">
    <property type="entry name" value="Znf_C2H2_sf"/>
</dbReference>
<dbReference type="PROSITE" id="PS50157">
    <property type="entry name" value="ZINC_FINGER_C2H2_2"/>
    <property type="match status" value="3"/>
</dbReference>
<evidence type="ECO:0000256" key="12">
    <source>
        <dbReference type="ARBA" id="ARBA00040442"/>
    </source>
</evidence>
<feature type="compositionally biased region" description="Low complexity" evidence="15">
    <location>
        <begin position="284"/>
        <end position="295"/>
    </location>
</feature>
<dbReference type="InterPro" id="IPR050589">
    <property type="entry name" value="Ikaros_C2H2-ZF"/>
</dbReference>
<comment type="similarity">
    <text evidence="11">Belongs to the Ikaros C2H2-type zinc-finger protein family.</text>
</comment>
<name>A0A3B4A6J6_9GOBI</name>
<comment type="subcellular location">
    <subcellularLocation>
        <location evidence="1">Nucleus</location>
    </subcellularLocation>
</comment>
<evidence type="ECO:0000256" key="4">
    <source>
        <dbReference type="ARBA" id="ARBA00022737"/>
    </source>
</evidence>
<dbReference type="PANTHER" id="PTHR24404:SF55">
    <property type="entry name" value="ZINC FINGER PROTEIN PEGASUS"/>
    <property type="match status" value="1"/>
</dbReference>
<keyword evidence="18" id="KW-1185">Reference proteome</keyword>
<dbReference type="Gene3D" id="3.30.160.60">
    <property type="entry name" value="Classic Zinc Finger"/>
    <property type="match status" value="3"/>
</dbReference>
<keyword evidence="8" id="KW-0238">DNA-binding</keyword>
<evidence type="ECO:0000256" key="7">
    <source>
        <dbReference type="ARBA" id="ARBA00023015"/>
    </source>
</evidence>
<evidence type="ECO:0000256" key="11">
    <source>
        <dbReference type="ARBA" id="ARBA00038390"/>
    </source>
</evidence>
<evidence type="ECO:0000256" key="15">
    <source>
        <dbReference type="SAM" id="MobiDB-lite"/>
    </source>
</evidence>
<evidence type="ECO:0000256" key="2">
    <source>
        <dbReference type="ARBA" id="ARBA00022491"/>
    </source>
</evidence>